<dbReference type="SUPFAM" id="SSF90123">
    <property type="entry name" value="ABC transporter transmembrane region"/>
    <property type="match status" value="1"/>
</dbReference>
<evidence type="ECO:0000259" key="5">
    <source>
        <dbReference type="PROSITE" id="PS50929"/>
    </source>
</evidence>
<evidence type="ECO:0000313" key="7">
    <source>
        <dbReference type="Proteomes" id="UP000001058"/>
    </source>
</evidence>
<dbReference type="KEGG" id="vcn:VOLCADRAFT_95421"/>
<accession>D8U7E6</accession>
<feature type="domain" description="ABC transmembrane type-1" evidence="5">
    <location>
        <begin position="295"/>
        <end position="422"/>
    </location>
</feature>
<dbReference type="Pfam" id="PF00664">
    <property type="entry name" value="ABC_membrane"/>
    <property type="match status" value="1"/>
</dbReference>
<dbReference type="EMBL" id="GL378365">
    <property type="protein sequence ID" value="EFJ44286.1"/>
    <property type="molecule type" value="Genomic_DNA"/>
</dbReference>
<dbReference type="Proteomes" id="UP000001058">
    <property type="component" value="Unassembled WGS sequence"/>
</dbReference>
<dbReference type="AlphaFoldDB" id="D8U7E6"/>
<feature type="compositionally biased region" description="Low complexity" evidence="4">
    <location>
        <begin position="106"/>
        <end position="122"/>
    </location>
</feature>
<feature type="non-terminal residue" evidence="6">
    <location>
        <position position="422"/>
    </location>
</feature>
<protein>
    <recommendedName>
        <fullName evidence="5">ABC transmembrane type-1 domain-containing protein</fullName>
    </recommendedName>
</protein>
<dbReference type="Gene3D" id="1.20.1560.10">
    <property type="entry name" value="ABC transporter type 1, transmembrane domain"/>
    <property type="match status" value="1"/>
</dbReference>
<keyword evidence="2" id="KW-1133">Transmembrane helix</keyword>
<name>D8U7E6_VOLCA</name>
<dbReference type="eggNOG" id="KOG0057">
    <property type="taxonomic scope" value="Eukaryota"/>
</dbReference>
<keyword evidence="3" id="KW-0472">Membrane</keyword>
<evidence type="ECO:0000256" key="2">
    <source>
        <dbReference type="ARBA" id="ARBA00022989"/>
    </source>
</evidence>
<dbReference type="InterPro" id="IPR036640">
    <property type="entry name" value="ABC1_TM_sf"/>
</dbReference>
<proteinExistence type="predicted"/>
<evidence type="ECO:0000313" key="6">
    <source>
        <dbReference type="EMBL" id="EFJ44286.1"/>
    </source>
</evidence>
<keyword evidence="1" id="KW-0812">Transmembrane</keyword>
<dbReference type="InParanoid" id="D8U7E6"/>
<organism evidence="7">
    <name type="scientific">Volvox carteri f. nagariensis</name>
    <dbReference type="NCBI Taxonomy" id="3068"/>
    <lineage>
        <taxon>Eukaryota</taxon>
        <taxon>Viridiplantae</taxon>
        <taxon>Chlorophyta</taxon>
        <taxon>core chlorophytes</taxon>
        <taxon>Chlorophyceae</taxon>
        <taxon>CS clade</taxon>
        <taxon>Chlamydomonadales</taxon>
        <taxon>Volvocaceae</taxon>
        <taxon>Volvox</taxon>
    </lineage>
</organism>
<dbReference type="GO" id="GO:0005524">
    <property type="term" value="F:ATP binding"/>
    <property type="evidence" value="ECO:0007669"/>
    <property type="project" value="InterPro"/>
</dbReference>
<dbReference type="GeneID" id="9621440"/>
<evidence type="ECO:0000256" key="4">
    <source>
        <dbReference type="SAM" id="MobiDB-lite"/>
    </source>
</evidence>
<dbReference type="GO" id="GO:0016020">
    <property type="term" value="C:membrane"/>
    <property type="evidence" value="ECO:0007669"/>
    <property type="project" value="InterPro"/>
</dbReference>
<sequence>MSVSRMAAVLQAGMRHGELPIMLFPCVIQAASFPLVPVASTAASSIATAPAPPDTSASGDTVPALGADTARGCSNSLRLDGGCSRVVGFARALSTPQLADKGGVDASSSSTRSSSASKFSSTCTCTSTGTIASAVISPNPGTFGGCGFGYHRPTIATATATATASDSVRSGGSVLPRPVLSSLSEPGPAACALLPALLPTAGTDFTSSLGSIRHQRYRHHVFLAKRKHHHLNHDHDDRNSFQERYHHHRHHQQHKPYLHRHAEAERLTDAQILARLMGYLWPKAADNSEFRRRVVTATGLLVAAKLLNINVPIFLKLAVDALTAAVAGTAAPAAMTVYGMALGPIALLLGWGAARGGMAFCNELRNIVFAKVSQGTIRRVAREVFSHLHTLDLAFHLSKQTGSLSRVVDRGTRGINFILSSM</sequence>
<keyword evidence="7" id="KW-1185">Reference proteome</keyword>
<dbReference type="STRING" id="3068.D8U7E6"/>
<gene>
    <name evidence="6" type="ORF">VOLCADRAFT_95421</name>
</gene>
<reference evidence="6 7" key="1">
    <citation type="journal article" date="2010" name="Science">
        <title>Genomic analysis of organismal complexity in the multicellular green alga Volvox carteri.</title>
        <authorList>
            <person name="Prochnik S.E."/>
            <person name="Umen J."/>
            <person name="Nedelcu A.M."/>
            <person name="Hallmann A."/>
            <person name="Miller S.M."/>
            <person name="Nishii I."/>
            <person name="Ferris P."/>
            <person name="Kuo A."/>
            <person name="Mitros T."/>
            <person name="Fritz-Laylin L.K."/>
            <person name="Hellsten U."/>
            <person name="Chapman J."/>
            <person name="Simakov O."/>
            <person name="Rensing S.A."/>
            <person name="Terry A."/>
            <person name="Pangilinan J."/>
            <person name="Kapitonov V."/>
            <person name="Jurka J."/>
            <person name="Salamov A."/>
            <person name="Shapiro H."/>
            <person name="Schmutz J."/>
            <person name="Grimwood J."/>
            <person name="Lindquist E."/>
            <person name="Lucas S."/>
            <person name="Grigoriev I.V."/>
            <person name="Schmitt R."/>
            <person name="Kirk D."/>
            <person name="Rokhsar D.S."/>
        </authorList>
    </citation>
    <scope>NUCLEOTIDE SEQUENCE [LARGE SCALE GENOMIC DNA]</scope>
    <source>
        <strain evidence="7">f. Nagariensis / Eve</strain>
    </source>
</reference>
<dbReference type="PROSITE" id="PS50929">
    <property type="entry name" value="ABC_TM1F"/>
    <property type="match status" value="1"/>
</dbReference>
<dbReference type="OrthoDB" id="6500128at2759"/>
<evidence type="ECO:0000256" key="3">
    <source>
        <dbReference type="ARBA" id="ARBA00023136"/>
    </source>
</evidence>
<feature type="region of interest" description="Disordered" evidence="4">
    <location>
        <begin position="99"/>
        <end position="122"/>
    </location>
</feature>
<evidence type="ECO:0000256" key="1">
    <source>
        <dbReference type="ARBA" id="ARBA00022692"/>
    </source>
</evidence>
<dbReference type="GO" id="GO:0140359">
    <property type="term" value="F:ABC-type transporter activity"/>
    <property type="evidence" value="ECO:0007669"/>
    <property type="project" value="InterPro"/>
</dbReference>
<dbReference type="RefSeq" id="XP_002954645.1">
    <property type="nucleotide sequence ID" value="XM_002954599.1"/>
</dbReference>
<dbReference type="InterPro" id="IPR011527">
    <property type="entry name" value="ABC1_TM_dom"/>
</dbReference>